<proteinExistence type="predicted"/>
<dbReference type="AlphaFoldDB" id="A0AA88S3S4"/>
<reference evidence="1" key="1">
    <citation type="submission" date="2022-12" db="EMBL/GenBank/DDBJ databases">
        <title>Draft genome assemblies for two species of Escallonia (Escalloniales).</title>
        <authorList>
            <person name="Chanderbali A."/>
            <person name="Dervinis C."/>
            <person name="Anghel I."/>
            <person name="Soltis D."/>
            <person name="Soltis P."/>
            <person name="Zapata F."/>
        </authorList>
    </citation>
    <scope>NUCLEOTIDE SEQUENCE</scope>
    <source>
        <strain evidence="1">UCBG92.1500</strain>
        <tissue evidence="1">Leaf</tissue>
    </source>
</reference>
<evidence type="ECO:0000313" key="2">
    <source>
        <dbReference type="Proteomes" id="UP001187471"/>
    </source>
</evidence>
<name>A0AA88S3S4_9ASTE</name>
<protein>
    <submittedName>
        <fullName evidence="1">Uncharacterized protein</fullName>
    </submittedName>
</protein>
<dbReference type="EMBL" id="JAVXUO010000095">
    <property type="protein sequence ID" value="KAK2995496.1"/>
    <property type="molecule type" value="Genomic_DNA"/>
</dbReference>
<keyword evidence="2" id="KW-1185">Reference proteome</keyword>
<comment type="caution">
    <text evidence="1">The sequence shown here is derived from an EMBL/GenBank/DDBJ whole genome shotgun (WGS) entry which is preliminary data.</text>
</comment>
<accession>A0AA88S3S4</accession>
<organism evidence="1 2">
    <name type="scientific">Escallonia rubra</name>
    <dbReference type="NCBI Taxonomy" id="112253"/>
    <lineage>
        <taxon>Eukaryota</taxon>
        <taxon>Viridiplantae</taxon>
        <taxon>Streptophyta</taxon>
        <taxon>Embryophyta</taxon>
        <taxon>Tracheophyta</taxon>
        <taxon>Spermatophyta</taxon>
        <taxon>Magnoliopsida</taxon>
        <taxon>eudicotyledons</taxon>
        <taxon>Gunneridae</taxon>
        <taxon>Pentapetalae</taxon>
        <taxon>asterids</taxon>
        <taxon>campanulids</taxon>
        <taxon>Escalloniales</taxon>
        <taxon>Escalloniaceae</taxon>
        <taxon>Escallonia</taxon>
    </lineage>
</organism>
<evidence type="ECO:0000313" key="1">
    <source>
        <dbReference type="EMBL" id="KAK2995496.1"/>
    </source>
</evidence>
<sequence length="144" mass="15648">MGVDFATTMDNGSSLILGLTQAQHQELFALLDGYATTVTGNPSANMTSSNFSGKTLGIAYTGCSAFLHGDLEEEIYMKIPQQFAKQGEQRTANYGNPYMVSAKYPEIALIYVDDVIITGIDSAPISMLKRNLDAKFHIKDLGKL</sequence>
<dbReference type="Proteomes" id="UP001187471">
    <property type="component" value="Unassembled WGS sequence"/>
</dbReference>
<gene>
    <name evidence="1" type="ORF">RJ640_000779</name>
</gene>